<dbReference type="Gene3D" id="2.60.120.10">
    <property type="entry name" value="Jelly Rolls"/>
    <property type="match status" value="1"/>
</dbReference>
<dbReference type="Proteomes" id="UP000246104">
    <property type="component" value="Unassembled WGS sequence"/>
</dbReference>
<dbReference type="GO" id="GO:0008830">
    <property type="term" value="F:dTDP-4-dehydrorhamnose 3,5-epimerase activity"/>
    <property type="evidence" value="ECO:0007669"/>
    <property type="project" value="UniProtKB-UniRule"/>
</dbReference>
<evidence type="ECO:0000313" key="5">
    <source>
        <dbReference type="Proteomes" id="UP000246104"/>
    </source>
</evidence>
<proteinExistence type="inferred from homology"/>
<dbReference type="UniPathway" id="UPA00124"/>
<dbReference type="GO" id="GO:0019305">
    <property type="term" value="P:dTDP-rhamnose biosynthetic process"/>
    <property type="evidence" value="ECO:0007669"/>
    <property type="project" value="UniProtKB-UniRule"/>
</dbReference>
<reference evidence="4 5" key="1">
    <citation type="submission" date="2018-02" db="EMBL/GenBank/DDBJ databases">
        <title>Genomic Reconstructions from Amazon Rainforest and Pasture Soil Reveal Novel Insights into the Physiology of Candidate Phyla in Tropical Sites.</title>
        <authorList>
            <person name="Kroeger M.E."/>
            <person name="Delmont T."/>
            <person name="Eren A.M."/>
            <person name="Guo J."/>
            <person name="Meyer K.M."/>
            <person name="Khan K."/>
            <person name="Rodrigues J.L.M."/>
            <person name="Bohannan B.J.M."/>
            <person name="Tringe S."/>
            <person name="Borges C.D."/>
            <person name="Tiedje J."/>
            <person name="Tsai S.M."/>
            <person name="Nusslein K."/>
        </authorList>
    </citation>
    <scope>NUCLEOTIDE SEQUENCE [LARGE SCALE GENOMIC DNA]</scope>
    <source>
        <strain evidence="4">Amazon FNV 2010 28 9</strain>
    </source>
</reference>
<gene>
    <name evidence="4" type="primary">rfbC</name>
    <name evidence="4" type="ORF">C5B42_02425</name>
</gene>
<sequence>MIKAISTAIPDCVELFPDIFPDSRGEFLESYNKQNLALVGITDDFIQDSVSVSKQYVLRGLHFQKAPFAQTKLVSVLEGEVFDVAVDLRKGSATYGKWISVVLTANTHNMLYIPAGFAHGFLALSEKVTFLYKIAGGYYNKENASGILWNDPTLNITWPLKGALPILSKQDKNLPLFIS</sequence>
<dbReference type="Pfam" id="PF00908">
    <property type="entry name" value="dTDP_sugar_isom"/>
    <property type="match status" value="1"/>
</dbReference>
<dbReference type="PANTHER" id="PTHR21047:SF2">
    <property type="entry name" value="THYMIDINE DIPHOSPHO-4-KETO-RHAMNOSE 3,5-EPIMERASE"/>
    <property type="match status" value="1"/>
</dbReference>
<dbReference type="GO" id="GO:0000271">
    <property type="term" value="P:polysaccharide biosynthetic process"/>
    <property type="evidence" value="ECO:0007669"/>
    <property type="project" value="TreeGrafter"/>
</dbReference>
<dbReference type="AlphaFoldDB" id="A0A317JQG2"/>
<comment type="function">
    <text evidence="3">Catalyzes the epimerization of the C3' and C5'positions of dTDP-6-deoxy-D-xylo-4-hexulose, forming dTDP-6-deoxy-L-lyxo-4-hexulose.</text>
</comment>
<comment type="subunit">
    <text evidence="3">Homodimer.</text>
</comment>
<dbReference type="PANTHER" id="PTHR21047">
    <property type="entry name" value="DTDP-6-DEOXY-D-GLUCOSE-3,5 EPIMERASE"/>
    <property type="match status" value="1"/>
</dbReference>
<protein>
    <recommendedName>
        <fullName evidence="3">dTDP-4-dehydrorhamnose 3,5-epimerase</fullName>
        <ecNumber evidence="3">5.1.3.13</ecNumber>
    </recommendedName>
    <alternativeName>
        <fullName evidence="3">Thymidine diphospho-4-keto-rhamnose 3,5-epimerase</fullName>
    </alternativeName>
</protein>
<evidence type="ECO:0000256" key="1">
    <source>
        <dbReference type="PIRSR" id="PIRSR600888-1"/>
    </source>
</evidence>
<dbReference type="InterPro" id="IPR000888">
    <property type="entry name" value="RmlC-like"/>
</dbReference>
<dbReference type="InterPro" id="IPR014710">
    <property type="entry name" value="RmlC-like_jellyroll"/>
</dbReference>
<evidence type="ECO:0000313" key="4">
    <source>
        <dbReference type="EMBL" id="PWU23596.1"/>
    </source>
</evidence>
<comment type="caution">
    <text evidence="4">The sequence shown here is derived from an EMBL/GenBank/DDBJ whole genome shotgun (WGS) entry which is preliminary data.</text>
</comment>
<dbReference type="SUPFAM" id="SSF51182">
    <property type="entry name" value="RmlC-like cupins"/>
    <property type="match status" value="1"/>
</dbReference>
<comment type="pathway">
    <text evidence="3">Carbohydrate biosynthesis; dTDP-L-rhamnose biosynthesis.</text>
</comment>
<accession>A0A317JQG2</accession>
<dbReference type="EC" id="5.1.3.13" evidence="3"/>
<feature type="site" description="Participates in a stacking interaction with the thymidine ring of dTDP-4-oxo-6-deoxyglucose" evidence="2">
    <location>
        <position position="139"/>
    </location>
</feature>
<comment type="catalytic activity">
    <reaction evidence="3">
        <text>dTDP-4-dehydro-6-deoxy-alpha-D-glucose = dTDP-4-dehydro-beta-L-rhamnose</text>
        <dbReference type="Rhea" id="RHEA:16969"/>
        <dbReference type="ChEBI" id="CHEBI:57649"/>
        <dbReference type="ChEBI" id="CHEBI:62830"/>
        <dbReference type="EC" id="5.1.3.13"/>
    </reaction>
</comment>
<comment type="similarity">
    <text evidence="3">Belongs to the dTDP-4-dehydrorhamnose 3,5-epimerase family.</text>
</comment>
<evidence type="ECO:0000256" key="2">
    <source>
        <dbReference type="PIRSR" id="PIRSR600888-3"/>
    </source>
</evidence>
<dbReference type="CDD" id="cd00438">
    <property type="entry name" value="cupin_RmlC"/>
    <property type="match status" value="1"/>
</dbReference>
<dbReference type="GO" id="GO:0005829">
    <property type="term" value="C:cytosol"/>
    <property type="evidence" value="ECO:0007669"/>
    <property type="project" value="TreeGrafter"/>
</dbReference>
<keyword evidence="3" id="KW-0413">Isomerase</keyword>
<dbReference type="EMBL" id="PSRQ01000029">
    <property type="protein sequence ID" value="PWU23596.1"/>
    <property type="molecule type" value="Genomic_DNA"/>
</dbReference>
<dbReference type="NCBIfam" id="TIGR01221">
    <property type="entry name" value="rmlC"/>
    <property type="match status" value="1"/>
</dbReference>
<feature type="active site" description="Proton donor" evidence="1">
    <location>
        <position position="132"/>
    </location>
</feature>
<dbReference type="InterPro" id="IPR011051">
    <property type="entry name" value="RmlC_Cupin_sf"/>
</dbReference>
<name>A0A317JQG2_9BACT</name>
<organism evidence="4 5">
    <name type="scientific">Candidatus Cerribacteria bacterium 'Amazon FNV 2010 28 9'</name>
    <dbReference type="NCBI Taxonomy" id="2081795"/>
    <lineage>
        <taxon>Bacteria</taxon>
        <taxon>Candidatus Cerribacteria</taxon>
    </lineage>
</organism>
<evidence type="ECO:0000256" key="3">
    <source>
        <dbReference type="RuleBase" id="RU364069"/>
    </source>
</evidence>
<feature type="active site" description="Proton acceptor" evidence="1">
    <location>
        <position position="62"/>
    </location>
</feature>